<gene>
    <name evidence="1" type="ORF">Q604_UNBC14278G0002</name>
</gene>
<dbReference type="AlphaFoldDB" id="W1XLH7"/>
<accession>W1XLH7</accession>
<comment type="caution">
    <text evidence="1">The sequence shown here is derived from an EMBL/GenBank/DDBJ whole genome shotgun (WGS) entry which is preliminary data.</text>
</comment>
<proteinExistence type="predicted"/>
<sequence length="31" mass="3705">MTRYDDNIYIAGLQSLYNVGATYVRRFIEDF</sequence>
<feature type="non-terminal residue" evidence="1">
    <location>
        <position position="31"/>
    </location>
</feature>
<reference evidence="1" key="1">
    <citation type="submission" date="2013-12" db="EMBL/GenBank/DDBJ databases">
        <title>A Varibaculum cambriense genome reconstructed from a premature infant gut community with otherwise low bacterial novelty that shifts toward anaerobic metabolism during the third week of life.</title>
        <authorList>
            <person name="Brown C.T."/>
            <person name="Sharon I."/>
            <person name="Thomas B.C."/>
            <person name="Castelle C.J."/>
            <person name="Morowitz M.J."/>
            <person name="Banfield J.F."/>
        </authorList>
    </citation>
    <scope>NUCLEOTIDE SEQUENCE</scope>
</reference>
<dbReference type="EMBL" id="AZMM01014278">
    <property type="protein sequence ID" value="ETJ31218.1"/>
    <property type="molecule type" value="Genomic_DNA"/>
</dbReference>
<evidence type="ECO:0000313" key="1">
    <source>
        <dbReference type="EMBL" id="ETJ31218.1"/>
    </source>
</evidence>
<protein>
    <submittedName>
        <fullName evidence="1">Uncharacterized protein</fullName>
    </submittedName>
</protein>
<organism evidence="1">
    <name type="scientific">human gut metagenome</name>
    <dbReference type="NCBI Taxonomy" id="408170"/>
    <lineage>
        <taxon>unclassified sequences</taxon>
        <taxon>metagenomes</taxon>
        <taxon>organismal metagenomes</taxon>
    </lineage>
</organism>
<name>W1XLH7_9ZZZZ</name>